<feature type="transmembrane region" description="Helical" evidence="1">
    <location>
        <begin position="69"/>
        <end position="92"/>
    </location>
</feature>
<protein>
    <submittedName>
        <fullName evidence="2">Glycosyltransferase family 4 protein</fullName>
    </submittedName>
</protein>
<dbReference type="SUPFAM" id="SSF53756">
    <property type="entry name" value="UDP-Glycosyltransferase/glycogen phosphorylase"/>
    <property type="match status" value="1"/>
</dbReference>
<dbReference type="EMBL" id="VKGK01000003">
    <property type="protein sequence ID" value="TRY15691.1"/>
    <property type="molecule type" value="Genomic_DNA"/>
</dbReference>
<evidence type="ECO:0000313" key="2">
    <source>
        <dbReference type="EMBL" id="TRY15691.1"/>
    </source>
</evidence>
<dbReference type="AlphaFoldDB" id="A0A553JTG5"/>
<name>A0A553JTG5_SHEHA</name>
<dbReference type="RefSeq" id="WP_143563302.1">
    <property type="nucleotide sequence ID" value="NZ_BMPL01000003.1"/>
</dbReference>
<dbReference type="Proteomes" id="UP000318126">
    <property type="component" value="Unassembled WGS sequence"/>
</dbReference>
<accession>A0A553JTG5</accession>
<reference evidence="3" key="1">
    <citation type="submission" date="2019-07" db="EMBL/GenBank/DDBJ databases">
        <title>Shewanella sp. YLB-08 draft genomic sequence.</title>
        <authorList>
            <person name="Yu L."/>
        </authorList>
    </citation>
    <scope>NUCLEOTIDE SEQUENCE [LARGE SCALE GENOMIC DNA]</scope>
    <source>
        <strain evidence="3">JCM 20706</strain>
    </source>
</reference>
<keyword evidence="2" id="KW-0808">Transferase</keyword>
<comment type="caution">
    <text evidence="2">The sequence shown here is derived from an EMBL/GenBank/DDBJ whole genome shotgun (WGS) entry which is preliminary data.</text>
</comment>
<keyword evidence="1" id="KW-1133">Transmembrane helix</keyword>
<keyword evidence="1" id="KW-0812">Transmembrane</keyword>
<evidence type="ECO:0000256" key="1">
    <source>
        <dbReference type="SAM" id="Phobius"/>
    </source>
</evidence>
<proteinExistence type="predicted"/>
<sequence>MTLFVGAFNNPVSSNFFGSGAGAKVQCEIINSLRSNNNDFKALVMPEVPSWPSSKLFIKSDVVGDYIRFMPILNISFLKRFVFFVQVLIFLFKNKPSSIFFYNSSLLSCVFSYIFRFFGCKRVLILQDVHVPNFKSFSSYLNPKNIIYYTYLKFLPFCYDYFIPITESCISELNLPSARSEVFAGAVPLHRLNQIKSKSSTSGNYAVFAGAIEPYNGIDLLLENWPRTDDSFKIHVFGTGSVAEYVSRMGKVNPNIVYHGFKSPEVVDEYLLNSKINFCFRYSKVICQNYFFPSKFFDLINLSGFLVCNRFENIPYELSDYVIFSNDDLTDIPQIIHECSISIRNTDALNDLVSMKYTWQFFLNDFCKRYFL</sequence>
<organism evidence="2 3">
    <name type="scientific">Shewanella hanedai</name>
    <name type="common">Alteromonas hanedai</name>
    <dbReference type="NCBI Taxonomy" id="25"/>
    <lineage>
        <taxon>Bacteria</taxon>
        <taxon>Pseudomonadati</taxon>
        <taxon>Pseudomonadota</taxon>
        <taxon>Gammaproteobacteria</taxon>
        <taxon>Alteromonadales</taxon>
        <taxon>Shewanellaceae</taxon>
        <taxon>Shewanella</taxon>
    </lineage>
</organism>
<dbReference type="OrthoDB" id="9804264at2"/>
<feature type="transmembrane region" description="Helical" evidence="1">
    <location>
        <begin position="99"/>
        <end position="118"/>
    </location>
</feature>
<keyword evidence="1" id="KW-0472">Membrane</keyword>
<dbReference type="GO" id="GO:0016740">
    <property type="term" value="F:transferase activity"/>
    <property type="evidence" value="ECO:0007669"/>
    <property type="project" value="UniProtKB-KW"/>
</dbReference>
<evidence type="ECO:0000313" key="3">
    <source>
        <dbReference type="Proteomes" id="UP000318126"/>
    </source>
</evidence>
<keyword evidence="3" id="KW-1185">Reference proteome</keyword>
<gene>
    <name evidence="2" type="ORF">FN961_04245</name>
</gene>
<dbReference type="Gene3D" id="3.40.50.2000">
    <property type="entry name" value="Glycogen Phosphorylase B"/>
    <property type="match status" value="1"/>
</dbReference>